<dbReference type="PATRIC" id="fig|266128.3.peg.1467"/>
<dbReference type="PANTHER" id="PTHR43674">
    <property type="entry name" value="NITRILASE C965.09-RELATED"/>
    <property type="match status" value="1"/>
</dbReference>
<dbReference type="InterPro" id="IPR003010">
    <property type="entry name" value="C-N_Hydrolase"/>
</dbReference>
<dbReference type="RefSeq" id="WP_057667122.1">
    <property type="nucleotide sequence ID" value="NZ_LDJH01000025.1"/>
</dbReference>
<dbReference type="InterPro" id="IPR050345">
    <property type="entry name" value="Aliph_Amidase/BUP"/>
</dbReference>
<dbReference type="GO" id="GO:0016811">
    <property type="term" value="F:hydrolase activity, acting on carbon-nitrogen (but not peptide) bonds, in linear amides"/>
    <property type="evidence" value="ECO:0007669"/>
    <property type="project" value="TreeGrafter"/>
</dbReference>
<organism evidence="4 5">
    <name type="scientific">Stenotrophomonas koreensis</name>
    <dbReference type="NCBI Taxonomy" id="266128"/>
    <lineage>
        <taxon>Bacteria</taxon>
        <taxon>Pseudomonadati</taxon>
        <taxon>Pseudomonadota</taxon>
        <taxon>Gammaproteobacteria</taxon>
        <taxon>Lysobacterales</taxon>
        <taxon>Lysobacteraceae</taxon>
        <taxon>Stenotrophomonas</taxon>
    </lineage>
</organism>
<dbReference type="AlphaFoldDB" id="A0A0R0BDR9"/>
<dbReference type="STRING" id="266128.ABB25_12005"/>
<name>A0A0R0BDR9_9GAMM</name>
<dbReference type="InterPro" id="IPR006311">
    <property type="entry name" value="TAT_signal"/>
</dbReference>
<dbReference type="Pfam" id="PF00795">
    <property type="entry name" value="CN_hydrolase"/>
    <property type="match status" value="1"/>
</dbReference>
<keyword evidence="2" id="KW-0732">Signal</keyword>
<evidence type="ECO:0000256" key="2">
    <source>
        <dbReference type="SAM" id="SignalP"/>
    </source>
</evidence>
<keyword evidence="5" id="KW-1185">Reference proteome</keyword>
<feature type="chain" id="PRO_5006392265" description="CN hydrolase domain-containing protein" evidence="2">
    <location>
        <begin position="35"/>
        <end position="380"/>
    </location>
</feature>
<dbReference type="PROSITE" id="PS50263">
    <property type="entry name" value="CN_HYDROLASE"/>
    <property type="match status" value="1"/>
</dbReference>
<evidence type="ECO:0000313" key="4">
    <source>
        <dbReference type="EMBL" id="KRG55414.1"/>
    </source>
</evidence>
<dbReference type="PANTHER" id="PTHR43674:SF16">
    <property type="entry name" value="CARBON-NITROGEN FAMILY, PUTATIVE (AFU_ORTHOLOGUE AFUA_5G02350)-RELATED"/>
    <property type="match status" value="1"/>
</dbReference>
<feature type="signal peptide" evidence="2">
    <location>
        <begin position="1"/>
        <end position="34"/>
    </location>
</feature>
<feature type="domain" description="CN hydrolase" evidence="3">
    <location>
        <begin position="61"/>
        <end position="325"/>
    </location>
</feature>
<evidence type="ECO:0000256" key="1">
    <source>
        <dbReference type="ARBA" id="ARBA00022801"/>
    </source>
</evidence>
<gene>
    <name evidence="4" type="ORF">ABB25_12005</name>
</gene>
<dbReference type="Gene3D" id="3.60.110.10">
    <property type="entry name" value="Carbon-nitrogen hydrolase"/>
    <property type="match status" value="1"/>
</dbReference>
<reference evidence="4 5" key="1">
    <citation type="submission" date="2015-05" db="EMBL/GenBank/DDBJ databases">
        <title>Genome sequencing and analysis of members of genus Stenotrophomonas.</title>
        <authorList>
            <person name="Patil P.P."/>
            <person name="Midha S."/>
            <person name="Patil P.B."/>
        </authorList>
    </citation>
    <scope>NUCLEOTIDE SEQUENCE [LARGE SCALE GENOMIC DNA]</scope>
    <source>
        <strain evidence="4 5">DSM 17805</strain>
    </source>
</reference>
<protein>
    <recommendedName>
        <fullName evidence="3">CN hydrolase domain-containing protein</fullName>
    </recommendedName>
</protein>
<dbReference type="OrthoDB" id="9803803at2"/>
<comment type="caution">
    <text evidence="4">The sequence shown here is derived from an EMBL/GenBank/DDBJ whole genome shotgun (WGS) entry which is preliminary data.</text>
</comment>
<dbReference type="SUPFAM" id="SSF56317">
    <property type="entry name" value="Carbon-nitrogen hydrolase"/>
    <property type="match status" value="1"/>
</dbReference>
<sequence>MSNSRRQFLSGAAGLAALGVAGPSLLGASAPAQAAMGKGPDTPNQRDDGTYDVVELAKPAWMLGLVQSRVHSFDASQWKAGTRRNLAHMLDLIDKAHYHAKPDLLQFHEFPLTGWRKWTRNEILKFAITIPGEETEAIAAKARQYGTWIVFGAYATDPDWPGHVLSITTIINDKGEIVDKHWKARNLKGAFPDFELFTTTTYDVLDRYVEMYGRDAVVPVTRTPLGNICTSSTQREPELFRAMAVKGAEVFLRTASGGFSPLDVQACAMYNGVYSSIVNNSISPDNGPYFDDPGSGGTAVYGPQGTAIAEATSAHETLVLANIPIASLRARKRQPVMHADLYNDVYANYRSAYAPNLWTEHLPESLEDAAQYIRGKSRWK</sequence>
<dbReference type="InterPro" id="IPR036526">
    <property type="entry name" value="C-N_Hydrolase_sf"/>
</dbReference>
<evidence type="ECO:0000259" key="3">
    <source>
        <dbReference type="PROSITE" id="PS50263"/>
    </source>
</evidence>
<proteinExistence type="predicted"/>
<evidence type="ECO:0000313" key="5">
    <source>
        <dbReference type="Proteomes" id="UP000051254"/>
    </source>
</evidence>
<dbReference type="Proteomes" id="UP000051254">
    <property type="component" value="Unassembled WGS sequence"/>
</dbReference>
<keyword evidence="1" id="KW-0378">Hydrolase</keyword>
<dbReference type="EMBL" id="LDJH01000025">
    <property type="protein sequence ID" value="KRG55414.1"/>
    <property type="molecule type" value="Genomic_DNA"/>
</dbReference>
<dbReference type="PROSITE" id="PS51318">
    <property type="entry name" value="TAT"/>
    <property type="match status" value="1"/>
</dbReference>
<accession>A0A0R0BDR9</accession>